<accession>A0A1I8MKM1</accession>
<protein>
    <recommendedName>
        <fullName evidence="8">Lipase domain-containing protein</fullName>
    </recommendedName>
</protein>
<dbReference type="PANTHER" id="PTHR11610:SF149">
    <property type="entry name" value="FI01450P-RELATED"/>
    <property type="match status" value="1"/>
</dbReference>
<dbReference type="RefSeq" id="XP_005181771.2">
    <property type="nucleotide sequence ID" value="XM_005181714.4"/>
</dbReference>
<comment type="similarity">
    <text evidence="2 5">Belongs to the AB hydrolase superfamily. Lipase family.</text>
</comment>
<gene>
    <name evidence="9" type="primary">101899176</name>
</gene>
<name>A0A1I8MKM1_MUSDO</name>
<keyword evidence="4 7" id="KW-0732">Signal</keyword>
<dbReference type="VEuPathDB" id="VectorBase:MDOA005897"/>
<dbReference type="GO" id="GO:0016298">
    <property type="term" value="F:lipase activity"/>
    <property type="evidence" value="ECO:0007669"/>
    <property type="project" value="InterPro"/>
</dbReference>
<dbReference type="Gene3D" id="3.40.50.1820">
    <property type="entry name" value="alpha/beta hydrolase"/>
    <property type="match status" value="1"/>
</dbReference>
<dbReference type="GO" id="GO:0005615">
    <property type="term" value="C:extracellular space"/>
    <property type="evidence" value="ECO:0007669"/>
    <property type="project" value="TreeGrafter"/>
</dbReference>
<dbReference type="InterPro" id="IPR029058">
    <property type="entry name" value="AB_hydrolase_fold"/>
</dbReference>
<evidence type="ECO:0000256" key="5">
    <source>
        <dbReference type="RuleBase" id="RU004262"/>
    </source>
</evidence>
<dbReference type="PANTHER" id="PTHR11610">
    <property type="entry name" value="LIPASE"/>
    <property type="match status" value="1"/>
</dbReference>
<dbReference type="SUPFAM" id="SSF53474">
    <property type="entry name" value="alpha/beta-Hydrolases"/>
    <property type="match status" value="1"/>
</dbReference>
<evidence type="ECO:0000256" key="6">
    <source>
        <dbReference type="SAM" id="MobiDB-lite"/>
    </source>
</evidence>
<proteinExistence type="inferred from homology"/>
<feature type="chain" id="PRO_5044560491" description="Lipase domain-containing protein" evidence="7">
    <location>
        <begin position="22"/>
        <end position="358"/>
    </location>
</feature>
<dbReference type="OrthoDB" id="199913at2759"/>
<dbReference type="AlphaFoldDB" id="A0A1I8MKM1"/>
<dbReference type="KEGG" id="mde:101899176"/>
<feature type="domain" description="Lipase" evidence="8">
    <location>
        <begin position="88"/>
        <end position="321"/>
    </location>
</feature>
<evidence type="ECO:0000256" key="3">
    <source>
        <dbReference type="ARBA" id="ARBA00022525"/>
    </source>
</evidence>
<dbReference type="eggNOG" id="ENOG502SRF1">
    <property type="taxonomic scope" value="Eukaryota"/>
</dbReference>
<dbReference type="EnsemblMetazoa" id="MDOA005897-RA">
    <property type="protein sequence ID" value="MDOA005897-PA"/>
    <property type="gene ID" value="MDOA005897"/>
</dbReference>
<evidence type="ECO:0000256" key="7">
    <source>
        <dbReference type="SAM" id="SignalP"/>
    </source>
</evidence>
<dbReference type="InterPro" id="IPR013818">
    <property type="entry name" value="Lipase"/>
</dbReference>
<keyword evidence="3" id="KW-0964">Secreted</keyword>
<dbReference type="GO" id="GO:0016042">
    <property type="term" value="P:lipid catabolic process"/>
    <property type="evidence" value="ECO:0007669"/>
    <property type="project" value="TreeGrafter"/>
</dbReference>
<dbReference type="GO" id="GO:0017171">
    <property type="term" value="F:serine hydrolase activity"/>
    <property type="evidence" value="ECO:0007669"/>
    <property type="project" value="TreeGrafter"/>
</dbReference>
<feature type="signal peptide" evidence="7">
    <location>
        <begin position="1"/>
        <end position="21"/>
    </location>
</feature>
<evidence type="ECO:0000259" key="8">
    <source>
        <dbReference type="Pfam" id="PF00151"/>
    </source>
</evidence>
<evidence type="ECO:0000256" key="1">
    <source>
        <dbReference type="ARBA" id="ARBA00004613"/>
    </source>
</evidence>
<sequence length="358" mass="38936">MSIPVFILLMVLLIYSPGGSTLKAKADGNSSEDGINLKISDAVHAVCPFFGNAAKSHPQNPPILEQVYFQFQSACRSREYPIPETKKLLEIPEYDGNKTTVVFIPGWMALPTDRFVSALAKAYHCRGGYNFVVLNTNGFLSTGYYTSAFNTDKLGEFVAMGLRNMQIAPERIHLIGHSLGAHIAGLAGSHYQNLTGHKLERITGLDPARPCFVAPIIFPRFAADVAKFVDVIHSNPNDSGIKEPLGGVDFYPAGVDTIKPGCMGQPDNCSHLRSIYYYIETLYPGNEINFKGIQCHHFENLVAKNCSGSKTNVAMGIAASAENKGIFYVSVNGRPPYGTNAKPANDNTMSDKCGECSK</sequence>
<dbReference type="VEuPathDB" id="VectorBase:MDOMA2_012962"/>
<evidence type="ECO:0000256" key="4">
    <source>
        <dbReference type="ARBA" id="ARBA00022729"/>
    </source>
</evidence>
<reference evidence="9" key="1">
    <citation type="submission" date="2020-05" db="UniProtKB">
        <authorList>
            <consortium name="EnsemblMetazoa"/>
        </authorList>
    </citation>
    <scope>IDENTIFICATION</scope>
    <source>
        <strain evidence="9">Aabys</strain>
    </source>
</reference>
<evidence type="ECO:0000313" key="9">
    <source>
        <dbReference type="EnsemblMetazoa" id="MDOA005897-PA"/>
    </source>
</evidence>
<evidence type="ECO:0000256" key="2">
    <source>
        <dbReference type="ARBA" id="ARBA00010701"/>
    </source>
</evidence>
<feature type="region of interest" description="Disordered" evidence="6">
    <location>
        <begin position="339"/>
        <end position="358"/>
    </location>
</feature>
<dbReference type="InterPro" id="IPR000734">
    <property type="entry name" value="TAG_lipase"/>
</dbReference>
<dbReference type="PRINTS" id="PR00821">
    <property type="entry name" value="TAGLIPASE"/>
</dbReference>
<organism evidence="9">
    <name type="scientific">Musca domestica</name>
    <name type="common">House fly</name>
    <dbReference type="NCBI Taxonomy" id="7370"/>
    <lineage>
        <taxon>Eukaryota</taxon>
        <taxon>Metazoa</taxon>
        <taxon>Ecdysozoa</taxon>
        <taxon>Arthropoda</taxon>
        <taxon>Hexapoda</taxon>
        <taxon>Insecta</taxon>
        <taxon>Pterygota</taxon>
        <taxon>Neoptera</taxon>
        <taxon>Endopterygota</taxon>
        <taxon>Diptera</taxon>
        <taxon>Brachycera</taxon>
        <taxon>Muscomorpha</taxon>
        <taxon>Muscoidea</taxon>
        <taxon>Muscidae</taxon>
        <taxon>Musca</taxon>
    </lineage>
</organism>
<comment type="subcellular location">
    <subcellularLocation>
        <location evidence="1">Secreted</location>
    </subcellularLocation>
</comment>
<dbReference type="Pfam" id="PF00151">
    <property type="entry name" value="Lipase"/>
    <property type="match status" value="1"/>
</dbReference>